<feature type="compositionally biased region" description="Basic and acidic residues" evidence="4">
    <location>
        <begin position="602"/>
        <end position="629"/>
    </location>
</feature>
<dbReference type="EMBL" id="CAMXCT010000167">
    <property type="protein sequence ID" value="CAI3974912.1"/>
    <property type="molecule type" value="Genomic_DNA"/>
</dbReference>
<dbReference type="SUPFAM" id="SSF48403">
    <property type="entry name" value="Ankyrin repeat"/>
    <property type="match status" value="1"/>
</dbReference>
<evidence type="ECO:0000256" key="3">
    <source>
        <dbReference type="PROSITE-ProRule" id="PRU00023"/>
    </source>
</evidence>
<dbReference type="PROSITE" id="PS50088">
    <property type="entry name" value="ANK_REPEAT"/>
    <property type="match status" value="3"/>
</dbReference>
<evidence type="ECO:0000313" key="6">
    <source>
        <dbReference type="EMBL" id="CAL1128287.1"/>
    </source>
</evidence>
<feature type="compositionally biased region" description="Low complexity" evidence="4">
    <location>
        <begin position="519"/>
        <end position="532"/>
    </location>
</feature>
<feature type="compositionally biased region" description="Basic and acidic residues" evidence="4">
    <location>
        <begin position="563"/>
        <end position="582"/>
    </location>
</feature>
<dbReference type="InterPro" id="IPR002110">
    <property type="entry name" value="Ankyrin_rpt"/>
</dbReference>
<accession>A0A9P1BK91</accession>
<feature type="repeat" description="ANK" evidence="3">
    <location>
        <begin position="136"/>
        <end position="168"/>
    </location>
</feature>
<keyword evidence="7" id="KW-1185">Reference proteome</keyword>
<dbReference type="EMBL" id="CAMXCT030000167">
    <property type="protein sequence ID" value="CAL4762224.1"/>
    <property type="molecule type" value="Genomic_DNA"/>
</dbReference>
<evidence type="ECO:0000256" key="1">
    <source>
        <dbReference type="ARBA" id="ARBA00022737"/>
    </source>
</evidence>
<dbReference type="SMART" id="SM00248">
    <property type="entry name" value="ANK"/>
    <property type="match status" value="5"/>
</dbReference>
<organism evidence="5">
    <name type="scientific">Cladocopium goreaui</name>
    <dbReference type="NCBI Taxonomy" id="2562237"/>
    <lineage>
        <taxon>Eukaryota</taxon>
        <taxon>Sar</taxon>
        <taxon>Alveolata</taxon>
        <taxon>Dinophyceae</taxon>
        <taxon>Suessiales</taxon>
        <taxon>Symbiodiniaceae</taxon>
        <taxon>Cladocopium</taxon>
    </lineage>
</organism>
<feature type="region of interest" description="Disordered" evidence="4">
    <location>
        <begin position="696"/>
        <end position="965"/>
    </location>
</feature>
<gene>
    <name evidence="5" type="ORF">C1SCF055_LOCUS3276</name>
</gene>
<feature type="compositionally biased region" description="Basic and acidic residues" evidence="4">
    <location>
        <begin position="1117"/>
        <end position="1128"/>
    </location>
</feature>
<feature type="compositionally biased region" description="Basic residues" evidence="4">
    <location>
        <begin position="891"/>
        <end position="911"/>
    </location>
</feature>
<reference evidence="6" key="2">
    <citation type="submission" date="2024-04" db="EMBL/GenBank/DDBJ databases">
        <authorList>
            <person name="Chen Y."/>
            <person name="Shah S."/>
            <person name="Dougan E. K."/>
            <person name="Thang M."/>
            <person name="Chan C."/>
        </authorList>
    </citation>
    <scope>NUCLEOTIDE SEQUENCE [LARGE SCALE GENOMIC DNA]</scope>
</reference>
<keyword evidence="2 3" id="KW-0040">ANK repeat</keyword>
<feature type="region of interest" description="Disordered" evidence="4">
    <location>
        <begin position="494"/>
        <end position="629"/>
    </location>
</feature>
<feature type="compositionally biased region" description="Low complexity" evidence="4">
    <location>
        <begin position="847"/>
        <end position="866"/>
    </location>
</feature>
<dbReference type="Proteomes" id="UP001152797">
    <property type="component" value="Unassembled WGS sequence"/>
</dbReference>
<dbReference type="OrthoDB" id="641149at2759"/>
<proteinExistence type="predicted"/>
<protein>
    <submittedName>
        <fullName evidence="5">Uncharacterized protein</fullName>
    </submittedName>
</protein>
<dbReference type="Pfam" id="PF12796">
    <property type="entry name" value="Ank_2"/>
    <property type="match status" value="2"/>
</dbReference>
<evidence type="ECO:0000313" key="5">
    <source>
        <dbReference type="EMBL" id="CAI3974912.1"/>
    </source>
</evidence>
<dbReference type="EMBL" id="CAMXCT020000167">
    <property type="protein sequence ID" value="CAL1128287.1"/>
    <property type="molecule type" value="Genomic_DNA"/>
</dbReference>
<sequence length="2091" mass="229407">MDNGHGKSAVPKKKEFQIVHVSGRSCRISRFGIATSGAKFRTALSHACYRGHQEVARCLVRYKARAETDAQGRRPLHWAAEQGCEAVLDVLLPDASINTQDSSGASALHLAAQRGHVPLLQRLLEARAALDLQGHQGETALMLAALNGQVEALQCLAQARANLNIVAHDGFDALHLASEAQHFEATEVLLALGAEVKLVIQGIPPAVMERESTQNVPPEGLVLPLSDSLKGPEKDELVLTKRQVNASDIFSMLRYLKAQAGLVFPMMLMGLTAVDFVVPGCSWIPGHFLGSSYTIDIAMLIKPAPVFSSDQFGEAVAPGSGASEMDKDCCSAWRLEAIANAGCPVPEARIFRATNPQIQAMQTLPFANMSPGGSSTGTLFERSRAEENAENKQISSTETSREDCRRWYVQDSQVPQGKTQGENPWTLVWISDQAFKPTAVSLKTQLESLGCQALVGELRAAWGLAGTRALAHEAIVSTVRQVRALRRLGIAGAGRVRASSPPAGPGRAESAHPPPERGASSAKAPVPAVAAEPEVKKEEEEGSSDYSGSEQETDGDGVDEEANDKKETLDKGAEDKKEKRLPEEEDKNLGLVAVPKSVPPSREARLDTREDLPRRRTSDREPRDREAENTRLDIITGTLTEENIKTDVANVERLIVQEPNILVFIGRQRLWKPSSFDAAYLSGEGQRLLKRLQETERKEAAALSGPTQPRKRPAASRGGTAPARRRKRAPEDTETGAIPVTSGEEEEGDTEDVDDPSAGASRAGLRELLKKTKERILGGNRPVRKTGAEEDVSGGRPPGRTRPAAGRSGPVSGTALKPGKTTPFGLMPLEDTNEDGTPILKKKRRSSAGAATSLLAQALQASAADAQARKEKKRAKDKENPIKQLVALLKGKSKKKKSKKDGKSRKTRQRAKALTALKPDPGDPDPDDSSSSTGETSSGEEGERSEAESDLSFEPPLRKKALRDPGSVMEMLVRHAQQQLDRGSLMDTEAEGGALTSGVKIATYFALLIRPYHQPGSPLLRELYSLAQSIDLLRAGRLPETADALASRFVAVHTALTDGGWGTASQLELHPLEPVQSASTATMLEAQKHRRLVLKSQGLGTTSWWSASGKGKGGFPYREKGKKGDGKVKGRGKGRRSGKDAGWSVPATVRHMFLGKSKMDPAMHRSALTRCRSLFPLPVGDVSKMKAAAEALALDDFCASHFAILDDVEVWTMLTVLGLNGLAGFGRATGHGRPSEPQRRALECLRQSTARVLSPTLRLDRTAEEAEKELAGRFVTYTGEEVPKMQTIRFDAAVAALPPQSHGGSIDVLKLVSDGTRSFLENPEKSLLSQPKTGVKLQGATHELPSICQYLSLVLDGASKLAFFQSDMSSAFYLFRIPKKWSRMLSFNIDFDGECLGLKKGVRYHPACSVIPMGWHSAVSIMQEVADKLTALGQLPKESMVRRNIPLPPWLTDVLTEGSQKQKPWYHVYLDNFCAMQRTADRGEPEEARVLHEELEQAWNDAGVLSSAKKRVSGAIKVDELGARLEGEAGTIGPSPERLLKLLQTTLVIISKTRLRRKWVQVVAGRWVHCMSFRRPTMVLLDRTWQYISEQSNGPNVEAWVRTELFGCCMVALMMHTNLRAVISETTTASDASSTGGAVGKSTELSGCGTEFADMDASGLGTGKVIPVLAFGLTIYVEFCLKSQLLTSCPANRVTSRRWPHVQIEKDVRDINEETIRQWRYRYPGLEELHLWGGFPCVDLSRVKAGRRNLEGAESGLFYEIPRILKEIRKVFGYHFKVRYCVENVASMDEAAEAEISRALGVKPFLLDPWGVVPLHRPRYCWSNTEIVPMEGVWLEEKDRWVEVNISHTYPSLDQWLEPGQASQADRRRARRSIVLEDIGVTTATLERYQLAVSRLTPVLELVSTELELDEYIADWVQSEFEDGCPLHLVGDALSGLHHFEPWTKKKLTKSWDASTLETTLAMLELRKAQGLDKVPCWDRSGSSFRALFKRASDALELTVLNFRPYSLRRGGATYEMQSHGLMERTLIRGRWRNSNVARIYIADGLAMLPRLKLSLRAKFLVAKFSSTFVNEHHTFVAGKRGKKRKSNETG</sequence>
<dbReference type="PANTHER" id="PTHR24173">
    <property type="entry name" value="ANKYRIN REPEAT CONTAINING"/>
    <property type="match status" value="1"/>
</dbReference>
<feature type="repeat" description="ANK" evidence="3">
    <location>
        <begin position="169"/>
        <end position="201"/>
    </location>
</feature>
<feature type="repeat" description="ANK" evidence="3">
    <location>
        <begin position="103"/>
        <end position="135"/>
    </location>
</feature>
<feature type="compositionally biased region" description="Low complexity" evidence="4">
    <location>
        <begin position="929"/>
        <end position="939"/>
    </location>
</feature>
<evidence type="ECO:0000313" key="7">
    <source>
        <dbReference type="Proteomes" id="UP001152797"/>
    </source>
</evidence>
<evidence type="ECO:0000256" key="4">
    <source>
        <dbReference type="SAM" id="MobiDB-lite"/>
    </source>
</evidence>
<dbReference type="Gene3D" id="1.25.40.20">
    <property type="entry name" value="Ankyrin repeat-containing domain"/>
    <property type="match status" value="2"/>
</dbReference>
<evidence type="ECO:0000256" key="2">
    <source>
        <dbReference type="ARBA" id="ARBA00023043"/>
    </source>
</evidence>
<feature type="compositionally biased region" description="Basic and acidic residues" evidence="4">
    <location>
        <begin position="381"/>
        <end position="390"/>
    </location>
</feature>
<feature type="region of interest" description="Disordered" evidence="4">
    <location>
        <begin position="1110"/>
        <end position="1141"/>
    </location>
</feature>
<comment type="caution">
    <text evidence="5">The sequence shown here is derived from an EMBL/GenBank/DDBJ whole genome shotgun (WGS) entry which is preliminary data.</text>
</comment>
<dbReference type="PROSITE" id="PS50297">
    <property type="entry name" value="ANK_REP_REGION"/>
    <property type="match status" value="3"/>
</dbReference>
<dbReference type="PANTHER" id="PTHR24173:SF74">
    <property type="entry name" value="ANKYRIN REPEAT DOMAIN-CONTAINING PROTEIN 16"/>
    <property type="match status" value="1"/>
</dbReference>
<keyword evidence="1" id="KW-0677">Repeat</keyword>
<reference evidence="5" key="1">
    <citation type="submission" date="2022-10" db="EMBL/GenBank/DDBJ databases">
        <authorList>
            <person name="Chen Y."/>
            <person name="Dougan E. K."/>
            <person name="Chan C."/>
            <person name="Rhodes N."/>
            <person name="Thang M."/>
        </authorList>
    </citation>
    <scope>NUCLEOTIDE SEQUENCE</scope>
</reference>
<dbReference type="InterPro" id="IPR036770">
    <property type="entry name" value="Ankyrin_rpt-contain_sf"/>
</dbReference>
<dbReference type="Gene3D" id="3.40.50.150">
    <property type="entry name" value="Vaccinia Virus protein VP39"/>
    <property type="match status" value="1"/>
</dbReference>
<name>A0A9P1BK91_9DINO</name>
<feature type="compositionally biased region" description="Basic and acidic residues" evidence="4">
    <location>
        <begin position="764"/>
        <end position="776"/>
    </location>
</feature>
<feature type="compositionally biased region" description="Low complexity" evidence="4">
    <location>
        <begin position="801"/>
        <end position="810"/>
    </location>
</feature>
<dbReference type="SUPFAM" id="SSF53335">
    <property type="entry name" value="S-adenosyl-L-methionine-dependent methyltransferases"/>
    <property type="match status" value="1"/>
</dbReference>
<dbReference type="InterPro" id="IPR029063">
    <property type="entry name" value="SAM-dependent_MTases_sf"/>
</dbReference>
<feature type="region of interest" description="Disordered" evidence="4">
    <location>
        <begin position="375"/>
        <end position="400"/>
    </location>
</feature>
<feature type="compositionally biased region" description="Acidic residues" evidence="4">
    <location>
        <begin position="551"/>
        <end position="562"/>
    </location>
</feature>
<feature type="compositionally biased region" description="Acidic residues" evidence="4">
    <location>
        <begin position="743"/>
        <end position="755"/>
    </location>
</feature>